<name>A0A699L7N0_TANCI</name>
<proteinExistence type="predicted"/>
<dbReference type="EMBL" id="BKCJ010580858">
    <property type="protein sequence ID" value="GFB23073.1"/>
    <property type="molecule type" value="Genomic_DNA"/>
</dbReference>
<evidence type="ECO:0000313" key="1">
    <source>
        <dbReference type="EMBL" id="GFB23073.1"/>
    </source>
</evidence>
<dbReference type="AlphaFoldDB" id="A0A699L7N0"/>
<feature type="non-terminal residue" evidence="1">
    <location>
        <position position="72"/>
    </location>
</feature>
<protein>
    <submittedName>
        <fullName evidence="1">Protein longifolia 1-like</fullName>
    </submittedName>
</protein>
<gene>
    <name evidence="1" type="ORF">Tci_695044</name>
</gene>
<sequence length="72" mass="8059">MNESRRSISMKQVQWGVKTDTFHGPGSNKRLSSVIVARLMGLESLTDFSSEVETSKIMPPLNNHPSSRLSRN</sequence>
<comment type="caution">
    <text evidence="1">The sequence shown here is derived from an EMBL/GenBank/DDBJ whole genome shotgun (WGS) entry which is preliminary data.</text>
</comment>
<reference evidence="1" key="1">
    <citation type="journal article" date="2019" name="Sci. Rep.">
        <title>Draft genome of Tanacetum cinerariifolium, the natural source of mosquito coil.</title>
        <authorList>
            <person name="Yamashiro T."/>
            <person name="Shiraishi A."/>
            <person name="Satake H."/>
            <person name="Nakayama K."/>
        </authorList>
    </citation>
    <scope>NUCLEOTIDE SEQUENCE</scope>
</reference>
<accession>A0A699L7N0</accession>
<organism evidence="1">
    <name type="scientific">Tanacetum cinerariifolium</name>
    <name type="common">Dalmatian daisy</name>
    <name type="synonym">Chrysanthemum cinerariifolium</name>
    <dbReference type="NCBI Taxonomy" id="118510"/>
    <lineage>
        <taxon>Eukaryota</taxon>
        <taxon>Viridiplantae</taxon>
        <taxon>Streptophyta</taxon>
        <taxon>Embryophyta</taxon>
        <taxon>Tracheophyta</taxon>
        <taxon>Spermatophyta</taxon>
        <taxon>Magnoliopsida</taxon>
        <taxon>eudicotyledons</taxon>
        <taxon>Gunneridae</taxon>
        <taxon>Pentapetalae</taxon>
        <taxon>asterids</taxon>
        <taxon>campanulids</taxon>
        <taxon>Asterales</taxon>
        <taxon>Asteraceae</taxon>
        <taxon>Asteroideae</taxon>
        <taxon>Anthemideae</taxon>
        <taxon>Anthemidinae</taxon>
        <taxon>Tanacetum</taxon>
    </lineage>
</organism>